<evidence type="ECO:0000313" key="2">
    <source>
        <dbReference type="Proteomes" id="UP000075531"/>
    </source>
</evidence>
<evidence type="ECO:0000313" key="1">
    <source>
        <dbReference type="EMBL" id="KYH34207.1"/>
    </source>
</evidence>
<dbReference type="SUPFAM" id="SSF53474">
    <property type="entry name" value="alpha/beta-Hydrolases"/>
    <property type="match status" value="1"/>
</dbReference>
<reference evidence="1 2" key="1">
    <citation type="submission" date="2016-02" db="EMBL/GenBank/DDBJ databases">
        <title>Genome sequence of Clostridium tepidiprofundi DSM 19306.</title>
        <authorList>
            <person name="Poehlein A."/>
            <person name="Daniel R."/>
        </authorList>
    </citation>
    <scope>NUCLEOTIDE SEQUENCE [LARGE SCALE GENOMIC DNA]</scope>
    <source>
        <strain evidence="1 2">DSM 19306</strain>
    </source>
</reference>
<gene>
    <name evidence="1" type="ORF">CLTEP_18600</name>
</gene>
<organism evidence="1 2">
    <name type="scientific">Clostridium tepidiprofundi DSM 19306</name>
    <dbReference type="NCBI Taxonomy" id="1121338"/>
    <lineage>
        <taxon>Bacteria</taxon>
        <taxon>Bacillati</taxon>
        <taxon>Bacillota</taxon>
        <taxon>Clostridia</taxon>
        <taxon>Eubacteriales</taxon>
        <taxon>Clostridiaceae</taxon>
        <taxon>Clostridium</taxon>
    </lineage>
</organism>
<dbReference type="InterPro" id="IPR029058">
    <property type="entry name" value="AB_hydrolase_fold"/>
</dbReference>
<dbReference type="RefSeq" id="WP_066825789.1">
    <property type="nucleotide sequence ID" value="NZ_LTBA01000022.1"/>
</dbReference>
<dbReference type="OrthoDB" id="1704934at2"/>
<name>A0A151B3I3_9CLOT</name>
<sequence>MKIDFTYNKKKINYIHGYIVKGKFYRCNYIRFRTLYNKPALGTETVQLFNFQPKTKERASVLILHGLGSRNIKFFLWMGTHLASAGVNSSILILPGNYTRVENNSVSGRSYIWPDVKIMFKFWEHAIVDIQSTLDLLEQQNLWSRNNCLIGYCLGGMLSSIVASFDKRIDETIFMTTGGHIPKILYQSKSTKFARRLFENGYKSDYYLHDKDKLFETYAKQFPIVKKMPLRELFTSDEIHPLFKIDPISYAHLLNKSKITFIDALFDETLPIESRSILYNQMAGAKRYSLPITHTGWLLFEYFFAQYVLFKLNIKDKASRKMLLKKDKLEISYYDYFSDYFSDYIFKNK</sequence>
<evidence type="ECO:0008006" key="3">
    <source>
        <dbReference type="Google" id="ProtNLM"/>
    </source>
</evidence>
<dbReference type="EMBL" id="LTBA01000022">
    <property type="protein sequence ID" value="KYH34207.1"/>
    <property type="molecule type" value="Genomic_DNA"/>
</dbReference>
<dbReference type="Proteomes" id="UP000075531">
    <property type="component" value="Unassembled WGS sequence"/>
</dbReference>
<dbReference type="STRING" id="1121338.CLTEP_18600"/>
<comment type="caution">
    <text evidence="1">The sequence shown here is derived from an EMBL/GenBank/DDBJ whole genome shotgun (WGS) entry which is preliminary data.</text>
</comment>
<keyword evidence="2" id="KW-1185">Reference proteome</keyword>
<proteinExistence type="predicted"/>
<protein>
    <recommendedName>
        <fullName evidence="3">Alpha/beta hydrolase family protein</fullName>
    </recommendedName>
</protein>
<dbReference type="Gene3D" id="3.40.50.1820">
    <property type="entry name" value="alpha/beta hydrolase"/>
    <property type="match status" value="1"/>
</dbReference>
<dbReference type="AlphaFoldDB" id="A0A151B3I3"/>
<dbReference type="PATRIC" id="fig|1121338.3.peg.1907"/>
<accession>A0A151B3I3</accession>